<dbReference type="Pfam" id="PF08450">
    <property type="entry name" value="SGL"/>
    <property type="match status" value="1"/>
</dbReference>
<dbReference type="PANTHER" id="PTHR10907:SF47">
    <property type="entry name" value="REGUCALCIN"/>
    <property type="match status" value="1"/>
</dbReference>
<dbReference type="RefSeq" id="WP_379729543.1">
    <property type="nucleotide sequence ID" value="NZ_JBHRYJ010000006.1"/>
</dbReference>
<comment type="similarity">
    <text evidence="1">Belongs to the SMP-30/CGR1 family.</text>
</comment>
<evidence type="ECO:0000313" key="3">
    <source>
        <dbReference type="EMBL" id="MFC3677928.1"/>
    </source>
</evidence>
<dbReference type="InterPro" id="IPR013658">
    <property type="entry name" value="SGL"/>
</dbReference>
<evidence type="ECO:0000259" key="2">
    <source>
        <dbReference type="Pfam" id="PF08450"/>
    </source>
</evidence>
<keyword evidence="3" id="KW-0378">Hydrolase</keyword>
<name>A0ABV7VK97_9PROT</name>
<sequence length="291" mass="31814">MTDARCILDGQFDLAESPVWSAALQRLWFVDINRPALHRFDPASGRDESWPMPESIGCVAQAADGGMIAALRNGIYRLDLAGGQHRKIAGAPYDPMETRFNDGRCDRQGRFWAGSMFEPRKEPVGALYRLDGERLIPQEIVGGVSTSNALAWSPDGTTMYHADTNSHRVHAHDYDIRTAELSNRRVFLDLTATGERPDGATVDAAGNYWVAFYGAGKVVQFAPDGRRLREILLPVKAPTMPCFGGPELKTLYITTARQKHTAEELAAMPLAGGIFAADVETPGLPEPLFAG</sequence>
<comment type="caution">
    <text evidence="3">The sequence shown here is derived from an EMBL/GenBank/DDBJ whole genome shotgun (WGS) entry which is preliminary data.</text>
</comment>
<dbReference type="Gene3D" id="2.120.10.30">
    <property type="entry name" value="TolB, C-terminal domain"/>
    <property type="match status" value="1"/>
</dbReference>
<keyword evidence="4" id="KW-1185">Reference proteome</keyword>
<feature type="domain" description="SMP-30/Gluconolactonase/LRE-like region" evidence="2">
    <location>
        <begin position="14"/>
        <end position="257"/>
    </location>
</feature>
<reference evidence="4" key="1">
    <citation type="journal article" date="2019" name="Int. J. Syst. Evol. Microbiol.">
        <title>The Global Catalogue of Microorganisms (GCM) 10K type strain sequencing project: providing services to taxonomists for standard genome sequencing and annotation.</title>
        <authorList>
            <consortium name="The Broad Institute Genomics Platform"/>
            <consortium name="The Broad Institute Genome Sequencing Center for Infectious Disease"/>
            <person name="Wu L."/>
            <person name="Ma J."/>
        </authorList>
    </citation>
    <scope>NUCLEOTIDE SEQUENCE [LARGE SCALE GENOMIC DNA]</scope>
    <source>
        <strain evidence="4">KCTC 42182</strain>
    </source>
</reference>
<protein>
    <submittedName>
        <fullName evidence="3">SMP-30/gluconolactonase/LRE family protein</fullName>
        <ecNumber evidence="3">3.1.1.99</ecNumber>
    </submittedName>
</protein>
<evidence type="ECO:0000256" key="1">
    <source>
        <dbReference type="ARBA" id="ARBA00008853"/>
    </source>
</evidence>
<organism evidence="3 4">
    <name type="scientific">Ferrovibrio xuzhouensis</name>
    <dbReference type="NCBI Taxonomy" id="1576914"/>
    <lineage>
        <taxon>Bacteria</taxon>
        <taxon>Pseudomonadati</taxon>
        <taxon>Pseudomonadota</taxon>
        <taxon>Alphaproteobacteria</taxon>
        <taxon>Rhodospirillales</taxon>
        <taxon>Rhodospirillaceae</taxon>
        <taxon>Ferrovibrio</taxon>
    </lineage>
</organism>
<proteinExistence type="inferred from homology"/>
<dbReference type="InterPro" id="IPR005511">
    <property type="entry name" value="SMP-30"/>
</dbReference>
<dbReference type="EMBL" id="JBHRYJ010000006">
    <property type="protein sequence ID" value="MFC3677928.1"/>
    <property type="molecule type" value="Genomic_DNA"/>
</dbReference>
<dbReference type="SUPFAM" id="SSF63829">
    <property type="entry name" value="Calcium-dependent phosphotriesterase"/>
    <property type="match status" value="1"/>
</dbReference>
<dbReference type="GO" id="GO:0016787">
    <property type="term" value="F:hydrolase activity"/>
    <property type="evidence" value="ECO:0007669"/>
    <property type="project" value="UniProtKB-KW"/>
</dbReference>
<dbReference type="EC" id="3.1.1.99" evidence="3"/>
<accession>A0ABV7VK97</accession>
<dbReference type="PRINTS" id="PR01790">
    <property type="entry name" value="SMP30FAMILY"/>
</dbReference>
<dbReference type="InterPro" id="IPR011042">
    <property type="entry name" value="6-blade_b-propeller_TolB-like"/>
</dbReference>
<gene>
    <name evidence="3" type="ORF">ACFOOQ_20415</name>
</gene>
<dbReference type="Proteomes" id="UP001595711">
    <property type="component" value="Unassembled WGS sequence"/>
</dbReference>
<evidence type="ECO:0000313" key="4">
    <source>
        <dbReference type="Proteomes" id="UP001595711"/>
    </source>
</evidence>
<dbReference type="PANTHER" id="PTHR10907">
    <property type="entry name" value="REGUCALCIN"/>
    <property type="match status" value="1"/>
</dbReference>